<dbReference type="EC" id="2.7.11.1" evidence="9"/>
<dbReference type="InterPro" id="IPR011990">
    <property type="entry name" value="TPR-like_helical_dom_sf"/>
</dbReference>
<evidence type="ECO:0000259" key="11">
    <source>
        <dbReference type="PROSITE" id="PS50290"/>
    </source>
</evidence>
<evidence type="ECO:0000256" key="10">
    <source>
        <dbReference type="SAM" id="MobiDB-lite"/>
    </source>
</evidence>
<dbReference type="PANTHER" id="PTHR11139:SF9">
    <property type="entry name" value="SERINE_THREONINE-PROTEIN KINASE MTOR"/>
    <property type="match status" value="1"/>
</dbReference>
<dbReference type="Proteomes" id="UP001470230">
    <property type="component" value="Unassembled WGS sequence"/>
</dbReference>
<dbReference type="InterPro" id="IPR011009">
    <property type="entry name" value="Kinase-like_dom_sf"/>
</dbReference>
<dbReference type="SMART" id="SM01346">
    <property type="entry name" value="DUF3385"/>
    <property type="match status" value="1"/>
</dbReference>
<dbReference type="PROSITE" id="PS51189">
    <property type="entry name" value="FAT"/>
    <property type="match status" value="1"/>
</dbReference>
<evidence type="ECO:0000256" key="9">
    <source>
        <dbReference type="RuleBase" id="RU364109"/>
    </source>
</evidence>
<feature type="domain" description="FAT" evidence="12">
    <location>
        <begin position="1244"/>
        <end position="1801"/>
    </location>
</feature>
<evidence type="ECO:0000256" key="8">
    <source>
        <dbReference type="ARBA" id="ARBA00048679"/>
    </source>
</evidence>
<dbReference type="InterPro" id="IPR050517">
    <property type="entry name" value="DDR_Repair_Kinase"/>
</dbReference>
<dbReference type="Gene3D" id="1.25.40.10">
    <property type="entry name" value="Tetratricopeptide repeat domain"/>
    <property type="match status" value="1"/>
</dbReference>
<dbReference type="SMART" id="SM01343">
    <property type="entry name" value="FATC"/>
    <property type="match status" value="1"/>
</dbReference>
<feature type="compositionally biased region" description="Basic and acidic residues" evidence="10">
    <location>
        <begin position="2321"/>
        <end position="2332"/>
    </location>
</feature>
<name>A0ABR2ILM4_9EUKA</name>
<dbReference type="Pfam" id="PF11865">
    <property type="entry name" value="mTOR_dom"/>
    <property type="match status" value="1"/>
</dbReference>
<dbReference type="PANTHER" id="PTHR11139">
    <property type="entry name" value="ATAXIA TELANGIECTASIA MUTATED ATM -RELATED"/>
    <property type="match status" value="1"/>
</dbReference>
<dbReference type="Pfam" id="PF02260">
    <property type="entry name" value="FATC"/>
    <property type="match status" value="1"/>
</dbReference>
<comment type="catalytic activity">
    <reaction evidence="7 9">
        <text>L-threonyl-[protein] + ATP = O-phospho-L-threonyl-[protein] + ADP + H(+)</text>
        <dbReference type="Rhea" id="RHEA:46608"/>
        <dbReference type="Rhea" id="RHEA-COMP:11060"/>
        <dbReference type="Rhea" id="RHEA-COMP:11605"/>
        <dbReference type="ChEBI" id="CHEBI:15378"/>
        <dbReference type="ChEBI" id="CHEBI:30013"/>
        <dbReference type="ChEBI" id="CHEBI:30616"/>
        <dbReference type="ChEBI" id="CHEBI:61977"/>
        <dbReference type="ChEBI" id="CHEBI:456216"/>
        <dbReference type="EC" id="2.7.11.1"/>
    </reaction>
</comment>
<dbReference type="Gene3D" id="1.25.10.10">
    <property type="entry name" value="Leucine-rich Repeat Variant"/>
    <property type="match status" value="1"/>
</dbReference>
<dbReference type="SUPFAM" id="SSF48371">
    <property type="entry name" value="ARM repeat"/>
    <property type="match status" value="1"/>
</dbReference>
<reference evidence="14 15" key="1">
    <citation type="submission" date="2024-04" db="EMBL/GenBank/DDBJ databases">
        <title>Tritrichomonas musculus Genome.</title>
        <authorList>
            <person name="Alves-Ferreira E."/>
            <person name="Grigg M."/>
            <person name="Lorenzi H."/>
            <person name="Galac M."/>
        </authorList>
    </citation>
    <scope>NUCLEOTIDE SEQUENCE [LARGE SCALE GENOMIC DNA]</scope>
    <source>
        <strain evidence="14 15">EAF2021</strain>
    </source>
</reference>
<feature type="domain" description="PI3K/PI4K catalytic" evidence="11">
    <location>
        <begin position="1992"/>
        <end position="2305"/>
    </location>
</feature>
<evidence type="ECO:0000256" key="1">
    <source>
        <dbReference type="ARBA" id="ARBA00011031"/>
    </source>
</evidence>
<dbReference type="InterPro" id="IPR003152">
    <property type="entry name" value="FATC_dom"/>
</dbReference>
<keyword evidence="3" id="KW-0677">Repeat</keyword>
<feature type="domain" description="FATC" evidence="13">
    <location>
        <begin position="2388"/>
        <end position="2420"/>
    </location>
</feature>
<comment type="catalytic activity">
    <reaction evidence="8">
        <text>L-seryl-[protein] + ATP = O-phospho-L-seryl-[protein] + ADP + H(+)</text>
        <dbReference type="Rhea" id="RHEA:17989"/>
        <dbReference type="Rhea" id="RHEA-COMP:9863"/>
        <dbReference type="Rhea" id="RHEA-COMP:11604"/>
        <dbReference type="ChEBI" id="CHEBI:15378"/>
        <dbReference type="ChEBI" id="CHEBI:29999"/>
        <dbReference type="ChEBI" id="CHEBI:30616"/>
        <dbReference type="ChEBI" id="CHEBI:83421"/>
        <dbReference type="ChEBI" id="CHEBI:456216"/>
        <dbReference type="EC" id="2.7.11.1"/>
    </reaction>
</comment>
<dbReference type="InterPro" id="IPR000403">
    <property type="entry name" value="PI3/4_kinase_cat_dom"/>
</dbReference>
<dbReference type="SMART" id="SM00146">
    <property type="entry name" value="PI3Kc"/>
    <property type="match status" value="1"/>
</dbReference>
<protein>
    <recommendedName>
        <fullName evidence="9">Serine/threonine-protein kinase TOR</fullName>
        <ecNumber evidence="9">2.7.11.1</ecNumber>
    </recommendedName>
</protein>
<evidence type="ECO:0000259" key="12">
    <source>
        <dbReference type="PROSITE" id="PS51189"/>
    </source>
</evidence>
<organism evidence="14 15">
    <name type="scientific">Tritrichomonas musculus</name>
    <dbReference type="NCBI Taxonomy" id="1915356"/>
    <lineage>
        <taxon>Eukaryota</taxon>
        <taxon>Metamonada</taxon>
        <taxon>Parabasalia</taxon>
        <taxon>Tritrichomonadida</taxon>
        <taxon>Tritrichomonadidae</taxon>
        <taxon>Tritrichomonas</taxon>
    </lineage>
</organism>
<evidence type="ECO:0000256" key="4">
    <source>
        <dbReference type="ARBA" id="ARBA00022741"/>
    </source>
</evidence>
<evidence type="ECO:0000313" key="14">
    <source>
        <dbReference type="EMBL" id="KAK8863960.1"/>
    </source>
</evidence>
<dbReference type="SUPFAM" id="SSF56112">
    <property type="entry name" value="Protein kinase-like (PK-like)"/>
    <property type="match status" value="1"/>
</dbReference>
<sequence>MDLTTLDIPPTSNEMIETYKVYYKSFKFDALHISNNNFTNYISQYLDMLLELCKYPQHINQMRAAIGILSLHRFGYHNFQNLVKLFDRIIPQIDYEFVKFTSWVAGQLIHHPDLQESRYVQHLLVRLFEWTNSSGRRSRQLAAVELLASLSLNAGNYVVTFFPSLQIFIWRLVSHPSLQILKGTANAIQAYTNALMRYGRAELDHIMRFFVSLCLKLLNFDDPIKEYASLLLLEALINSNPTYFINEIVHITKVIFENFEESSILVQGQTYVVLTCFSQVDAQYFLDFIADEIFEMTENLIYEFPESISKSLCMMCKTVPQFIEERLDQYINFAKSIFEDETDSSFRLLSSAVDAFGSEKILPSLKNFDYMSKPFDQCFVNFIVKLFRNCKIQSVHRAHLIKKSSCRITKSPSKFSDEPDKNDSSYSFYDSFITISKQISQKLINELKENQIYAIQLISKVPRKSLHSSKQLLSILWDLTNDEDYRIRKSIPDAIFNLCQQKRKTFTIQETSKKLLQIAIFEANGDVRCSILKALLENVIEDHASPEFMKFYHIFLKDENFQVRELMVNFIAKICKFNPVPLSSMIREVLVDNFFIIRHVPQIHKQAISMRLFPSLIKAVSLTIKAFSKGFVDIITTYLKEYTPKQTYENFLEEDSQVSILISIVESLTLLASLDSTEVSKNSEFLIPKLCDIAMVTEHRKISLGIFHLLFVLLTPPASTLVIRAQIPIILSKCTDYLVKTHSRKARMAILKVLGAIGVPEVHQRQVSTGTHVPSNMNDNLARLFFQPNRDSEPGTVDYAILLSKNGVEQYFQCFTATALMEVFSDDSMKMYYEETIRALVDILIKPKMYLLSYFDSFADRFLNVLEESTDEEVKVYIPQFSRLVSLSNQNSLPFVERSLNFINRRFCDELSLCFLDLIIVFLNSIRDAFSAYASDTVCLLVGCLDDKKYTDVNICKRVLSAFAMIGVFASDLLYLIIPQVSEVIVCKSTLVDVKVSALQTLTYLVSYVDLRSYLGSISRALTFSIFYPSDSRNSNSEIRAAGFALFNHILMTQGKAFLYNAGPLVNNIKKKGLDTPELNKLIDDVRNSSTYDCFCPMDPNITSPVDYFLQNHELQFQNQKNLFFSEETIVSRACSSAAIGVGHQLEQWLRSFMLLFISNSPSPSIRACSVLATSYYPLAVQVFNAAFLSCWYSLSDNAKSQVTKFLNEILFSSENYDTILSEIFNLIIFMDKIEQPLNIPKSDLIKSAMRYGNYAYALKLQQEVFEKTPDNLHCINTMIDIFVQLGQWDDACGIWRKCQAMSASLKRGDVLAHLKLWDQAEPVFNEQFKLSKNFQAFMGLAQSLASLTKWNELIDHFDEFDALETAQKRQIAPFFAEAALHLNKWDQLKKVLWFSPNDSVRCQILKALLLLHEQNYDALSSLINNTFSLIASRPISYWAENQLVHRDIVLQCQELIELEEMKNWLINEDQRDVIEEVWNERLKTMPHDFDLWISIIQNRVRVANLRPDSLMTLFQLKSVTLGTKLLVNAFDILYPNFKYEEAPDPIKLCRVIAEWNEGTNKEKAIEEMLRLTVSPNSLASFHSNYFYASWIMDESMNDVANNDGINSLSIHENLNSSHTLNILKMAYEHLSVSISLINDNTIRKFNQGETPHFVKTQRLIFPSQIYKELVMHNSQIEMLRLWSLINSTLITYEPYNRVKYAVNAISALSRCANLSPSFPDIVLLLNLFFENADCVAIFEQTNQYVKGLSVKLLLQTSPQILVQLSHNSKHVRDFVHNLVFDLLLEHYHGLIFSLIVTSSSKNSTRASSARSILEQLKKKRPDISEEVKLIRNGLLRAAVTWSEAILQKISESFEFFQRKNIDKVIEILSSILTLVSKPRCEMHNEFLNQYSKNIAILQQIITSYNKFNENINSSSGSLTGSRGKLHISNANINQLSQWCKTMQESLTEDIKNIRTIQLTSISEALGKKTDFMLAVFGSYKPNKPVNRIKYFVGQFSVYMTKQQPKDVIVKGEDGVFYQYLLKGHEDLRLDERIQQFFRLINSLLLKETVFSANLIQTVNIIPLSISHGLVQWATGTDTLRAIVEQYRRIHGVDTMMEYTLADELADLAGYDYLPGIQKYYIMERIYSECPDDDLARFFWLKTTNPNAESWLKRTLTFAISTAMMSIVGYVIGLGDRHPSNLLIDRTTGKVVHIDFGDCFEKAMRRKYLPEIVPFRLTRQLVKALGAGGVNGTFRASFVSMSKVLRNNRNVLETVLAIFVHEPLSSIEDLDYDDLNNESNFSSVTSSSDQSGDHHNNNECNNENIKLKKNKSVHFANDNINHEQNDNQHNNDHNTNNLSKRSIVSNSDGMTSSIKALKSDEKKKLSSVVQMRIRIRKKLTGEDFEDGKFLSVEEQATLLIESATSKYNLSKMYSGWCPFW</sequence>
<keyword evidence="9" id="KW-0723">Serine/threonine-protein kinase</keyword>
<dbReference type="InterPro" id="IPR018936">
    <property type="entry name" value="PI3/4_kinase_CS"/>
</dbReference>
<dbReference type="SMART" id="SM01345">
    <property type="entry name" value="Rapamycin_bind"/>
    <property type="match status" value="1"/>
</dbReference>
<evidence type="ECO:0000313" key="15">
    <source>
        <dbReference type="Proteomes" id="UP001470230"/>
    </source>
</evidence>
<keyword evidence="6 9" id="KW-0067">ATP-binding</keyword>
<evidence type="ECO:0000256" key="2">
    <source>
        <dbReference type="ARBA" id="ARBA00022679"/>
    </source>
</evidence>
<dbReference type="PROSITE" id="PS00916">
    <property type="entry name" value="PI3_4_KINASE_2"/>
    <property type="match status" value="1"/>
</dbReference>
<keyword evidence="2 9" id="KW-0808">Transferase</keyword>
<evidence type="ECO:0000256" key="5">
    <source>
        <dbReference type="ARBA" id="ARBA00022777"/>
    </source>
</evidence>
<gene>
    <name evidence="14" type="ORF">M9Y10_011654</name>
</gene>
<feature type="compositionally biased region" description="Low complexity" evidence="10">
    <location>
        <begin position="2281"/>
        <end position="2290"/>
    </location>
</feature>
<feature type="compositionally biased region" description="Polar residues" evidence="10">
    <location>
        <begin position="2338"/>
        <end position="2347"/>
    </location>
</feature>
<comment type="similarity">
    <text evidence="1 9">Belongs to the PI3/PI4-kinase family.</text>
</comment>
<evidence type="ECO:0000256" key="3">
    <source>
        <dbReference type="ARBA" id="ARBA00022737"/>
    </source>
</evidence>
<keyword evidence="4 9" id="KW-0547">Nucleotide-binding</keyword>
<dbReference type="Pfam" id="PF02259">
    <property type="entry name" value="FAT"/>
    <property type="match status" value="1"/>
</dbReference>
<comment type="caution">
    <text evidence="14">The sequence shown here is derived from an EMBL/GenBank/DDBJ whole genome shotgun (WGS) entry which is preliminary data.</text>
</comment>
<feature type="region of interest" description="Disordered" evidence="10">
    <location>
        <begin position="2281"/>
        <end position="2302"/>
    </location>
</feature>
<dbReference type="InterPro" id="IPR009076">
    <property type="entry name" value="FRB_dom"/>
</dbReference>
<dbReference type="EMBL" id="JAPFFF010000017">
    <property type="protein sequence ID" value="KAK8863960.1"/>
    <property type="molecule type" value="Genomic_DNA"/>
</dbReference>
<dbReference type="Pfam" id="PF08771">
    <property type="entry name" value="FRB_dom"/>
    <property type="match status" value="1"/>
</dbReference>
<proteinExistence type="inferred from homology"/>
<keyword evidence="15" id="KW-1185">Reference proteome</keyword>
<accession>A0ABR2ILM4</accession>
<dbReference type="InterPro" id="IPR014009">
    <property type="entry name" value="PIK_FAT"/>
</dbReference>
<evidence type="ECO:0000256" key="6">
    <source>
        <dbReference type="ARBA" id="ARBA00022840"/>
    </source>
</evidence>
<dbReference type="PROSITE" id="PS50290">
    <property type="entry name" value="PI3_4_KINASE_3"/>
    <property type="match status" value="1"/>
</dbReference>
<dbReference type="InterPro" id="IPR003151">
    <property type="entry name" value="PIK-rel_kinase_FAT"/>
</dbReference>
<dbReference type="Gene3D" id="1.10.1070.11">
    <property type="entry name" value="Phosphatidylinositol 3-/4-kinase, catalytic domain"/>
    <property type="match status" value="1"/>
</dbReference>
<feature type="region of interest" description="Disordered" evidence="10">
    <location>
        <begin position="2321"/>
        <end position="2347"/>
    </location>
</feature>
<dbReference type="Pfam" id="PF00454">
    <property type="entry name" value="PI3_PI4_kinase"/>
    <property type="match status" value="1"/>
</dbReference>
<keyword evidence="5 9" id="KW-0418">Kinase</keyword>
<dbReference type="InterPro" id="IPR024585">
    <property type="entry name" value="mTOR_dom"/>
</dbReference>
<dbReference type="InterPro" id="IPR016024">
    <property type="entry name" value="ARM-type_fold"/>
</dbReference>
<evidence type="ECO:0000259" key="13">
    <source>
        <dbReference type="PROSITE" id="PS51190"/>
    </source>
</evidence>
<dbReference type="Gene3D" id="3.30.1010.10">
    <property type="entry name" value="Phosphatidylinositol 3-kinase Catalytic Subunit, Chain A, domain 4"/>
    <property type="match status" value="1"/>
</dbReference>
<evidence type="ECO:0000256" key="7">
    <source>
        <dbReference type="ARBA" id="ARBA00047899"/>
    </source>
</evidence>
<dbReference type="InterPro" id="IPR036940">
    <property type="entry name" value="PI3/4_kinase_cat_sf"/>
</dbReference>
<dbReference type="InterPro" id="IPR011989">
    <property type="entry name" value="ARM-like"/>
</dbReference>
<dbReference type="PROSITE" id="PS51190">
    <property type="entry name" value="FATC"/>
    <property type="match status" value="1"/>
</dbReference>